<name>A0ABW2PW32_9BACL</name>
<dbReference type="SUPFAM" id="SSF47781">
    <property type="entry name" value="RuvA domain 2-like"/>
    <property type="match status" value="1"/>
</dbReference>
<sequence length="69" mass="7751">MIYWLWLSLLPNVGPILQKRLLNQFGSPEAAFYGGKTSWMGVDGIGIKTAEGIDKEKILDQAKRILEKC</sequence>
<organism evidence="1 2">
    <name type="scientific">Scopulibacillus cellulosilyticus</name>
    <dbReference type="NCBI Taxonomy" id="2665665"/>
    <lineage>
        <taxon>Bacteria</taxon>
        <taxon>Bacillati</taxon>
        <taxon>Bacillota</taxon>
        <taxon>Bacilli</taxon>
        <taxon>Bacillales</taxon>
        <taxon>Sporolactobacillaceae</taxon>
        <taxon>Scopulibacillus</taxon>
    </lineage>
</organism>
<reference evidence="2" key="1">
    <citation type="journal article" date="2019" name="Int. J. Syst. Evol. Microbiol.">
        <title>The Global Catalogue of Microorganisms (GCM) 10K type strain sequencing project: providing services to taxonomists for standard genome sequencing and annotation.</title>
        <authorList>
            <consortium name="The Broad Institute Genomics Platform"/>
            <consortium name="The Broad Institute Genome Sequencing Center for Infectious Disease"/>
            <person name="Wu L."/>
            <person name="Ma J."/>
        </authorList>
    </citation>
    <scope>NUCLEOTIDE SEQUENCE [LARGE SCALE GENOMIC DNA]</scope>
    <source>
        <strain evidence="2">CGMCC 1.16305</strain>
    </source>
</reference>
<accession>A0ABW2PW32</accession>
<dbReference type="Proteomes" id="UP001596505">
    <property type="component" value="Unassembled WGS sequence"/>
</dbReference>
<dbReference type="InterPro" id="IPR010994">
    <property type="entry name" value="RuvA_2-like"/>
</dbReference>
<comment type="caution">
    <text evidence="1">The sequence shown here is derived from an EMBL/GenBank/DDBJ whole genome shotgun (WGS) entry which is preliminary data.</text>
</comment>
<proteinExistence type="predicted"/>
<evidence type="ECO:0000313" key="1">
    <source>
        <dbReference type="EMBL" id="MFC7393567.1"/>
    </source>
</evidence>
<keyword evidence="2" id="KW-1185">Reference proteome</keyword>
<evidence type="ECO:0000313" key="2">
    <source>
        <dbReference type="Proteomes" id="UP001596505"/>
    </source>
</evidence>
<gene>
    <name evidence="1" type="ORF">ACFQRG_11440</name>
</gene>
<protein>
    <submittedName>
        <fullName evidence="1">Uncharacterized protein</fullName>
    </submittedName>
</protein>
<dbReference type="Gene3D" id="1.10.150.20">
    <property type="entry name" value="5' to 3' exonuclease, C-terminal subdomain"/>
    <property type="match status" value="1"/>
</dbReference>
<dbReference type="RefSeq" id="WP_380966079.1">
    <property type="nucleotide sequence ID" value="NZ_JBHTCO010000014.1"/>
</dbReference>
<dbReference type="EMBL" id="JBHTCO010000014">
    <property type="protein sequence ID" value="MFC7393567.1"/>
    <property type="molecule type" value="Genomic_DNA"/>
</dbReference>